<gene>
    <name evidence="1" type="ORF">KK078_26325</name>
</gene>
<name>A0AAP2GG32_9BACT</name>
<comment type="caution">
    <text evidence="1">The sequence shown here is derived from an EMBL/GenBank/DDBJ whole genome shotgun (WGS) entry which is preliminary data.</text>
</comment>
<proteinExistence type="predicted"/>
<dbReference type="Proteomes" id="UP001319180">
    <property type="component" value="Unassembled WGS sequence"/>
</dbReference>
<sequence length="409" mass="42634">MANTPLGFPFGFYVADNSPIDGKYGVLDAGAWRPYTTMAEALAAIPQGIRHIGLTINIGGTEYWWAQGLTDQNLVVKNNGSGGGGVMAWKNSVRAATTANITLSTTQTIDGIALAAGDRVLVKNQTTQSDNGIYVVASGAWTRATDADASNELQNAVVSVDQGTVNADTSWRQNTDSVVIGTSAIVWSSFGAGAAITATNGLTKTLDNIKLGGSLTENTTIAAGTRNLSITRGASQITMNQDILLLSSGFMFLSSTNSIYMDAGANTVNISGTNLNIADIAGGGGRFLLAYTNTSLLTTTNAPAILYTLDIPADRNVTIRATVTARRTGGSSGANGDIASFELVAAFKNPGHAAATQVGATFYPYTFKSQPAWDVIFDTSGNDARISVIGANGNNITWSLNKVEVFRDS</sequence>
<evidence type="ECO:0000313" key="1">
    <source>
        <dbReference type="EMBL" id="MBT1690109.1"/>
    </source>
</evidence>
<keyword evidence="2" id="KW-1185">Reference proteome</keyword>
<dbReference type="RefSeq" id="WP_254093328.1">
    <property type="nucleotide sequence ID" value="NZ_JAHESC010000055.1"/>
</dbReference>
<protein>
    <submittedName>
        <fullName evidence="1">Uncharacterized protein</fullName>
    </submittedName>
</protein>
<dbReference type="EMBL" id="JAHESC010000055">
    <property type="protein sequence ID" value="MBT1690109.1"/>
    <property type="molecule type" value="Genomic_DNA"/>
</dbReference>
<accession>A0AAP2GG32</accession>
<organism evidence="1 2">
    <name type="scientific">Dawidia soli</name>
    <dbReference type="NCBI Taxonomy" id="2782352"/>
    <lineage>
        <taxon>Bacteria</taxon>
        <taxon>Pseudomonadati</taxon>
        <taxon>Bacteroidota</taxon>
        <taxon>Cytophagia</taxon>
        <taxon>Cytophagales</taxon>
        <taxon>Chryseotaleaceae</taxon>
        <taxon>Dawidia</taxon>
    </lineage>
</organism>
<evidence type="ECO:0000313" key="2">
    <source>
        <dbReference type="Proteomes" id="UP001319180"/>
    </source>
</evidence>
<dbReference type="AlphaFoldDB" id="A0AAP2GG32"/>
<reference evidence="1 2" key="1">
    <citation type="submission" date="2021-05" db="EMBL/GenBank/DDBJ databases">
        <title>A Polyphasic approach of four new species of the genus Ohtaekwangia: Ohtaekwangia histidinii sp. nov., Ohtaekwangia cretensis sp. nov., Ohtaekwangia indiensis sp. nov., Ohtaekwangia reichenbachii sp. nov. from diverse environment.</title>
        <authorList>
            <person name="Octaviana S."/>
        </authorList>
    </citation>
    <scope>NUCLEOTIDE SEQUENCE [LARGE SCALE GENOMIC DNA]</scope>
    <source>
        <strain evidence="1 2">PWU37</strain>
    </source>
</reference>